<dbReference type="PROSITE" id="PS50801">
    <property type="entry name" value="STAS"/>
    <property type="match status" value="1"/>
</dbReference>
<dbReference type="PANTHER" id="PTHR33745">
    <property type="entry name" value="RSBT ANTAGONIST PROTEIN RSBS-RELATED"/>
    <property type="match status" value="1"/>
</dbReference>
<dbReference type="Gene3D" id="3.30.750.24">
    <property type="entry name" value="STAS domain"/>
    <property type="match status" value="1"/>
</dbReference>
<dbReference type="Proteomes" id="UP000813384">
    <property type="component" value="Unassembled WGS sequence"/>
</dbReference>
<dbReference type="InterPro" id="IPR036513">
    <property type="entry name" value="STAS_dom_sf"/>
</dbReference>
<dbReference type="InterPro" id="IPR002645">
    <property type="entry name" value="STAS_dom"/>
</dbReference>
<dbReference type="PANTHER" id="PTHR33745:SF8">
    <property type="entry name" value="BLUE-LIGHT PHOTORECEPTOR"/>
    <property type="match status" value="1"/>
</dbReference>
<organism evidence="2 3">
    <name type="scientific">Enterococcus aquimarinus</name>
    <dbReference type="NCBI Taxonomy" id="328396"/>
    <lineage>
        <taxon>Bacteria</taxon>
        <taxon>Bacillati</taxon>
        <taxon>Bacillota</taxon>
        <taxon>Bacilli</taxon>
        <taxon>Lactobacillales</taxon>
        <taxon>Enterococcaceae</taxon>
        <taxon>Enterococcus</taxon>
    </lineage>
</organism>
<evidence type="ECO:0000313" key="2">
    <source>
        <dbReference type="EMBL" id="MCC9274062.1"/>
    </source>
</evidence>
<proteinExistence type="predicted"/>
<evidence type="ECO:0000313" key="3">
    <source>
        <dbReference type="Proteomes" id="UP000813384"/>
    </source>
</evidence>
<reference evidence="2" key="2">
    <citation type="submission" date="2021-11" db="EMBL/GenBank/DDBJ databases">
        <authorList>
            <person name="Gilroy R."/>
        </authorList>
    </citation>
    <scope>NUCLEOTIDE SEQUENCE</scope>
    <source>
        <strain evidence="2">150</strain>
    </source>
</reference>
<feature type="domain" description="STAS" evidence="1">
    <location>
        <begin position="156"/>
        <end position="267"/>
    </location>
</feature>
<accession>A0A9E3ZTT2</accession>
<comment type="caution">
    <text evidence="2">The sequence shown here is derived from an EMBL/GenBank/DDBJ whole genome shotgun (WGS) entry which is preliminary data.</text>
</comment>
<protein>
    <submittedName>
        <fullName evidence="2">STAS domain-containing protein</fullName>
    </submittedName>
</protein>
<name>A0A9E3ZTT2_9ENTE</name>
<gene>
    <name evidence="2" type="ORF">K8V42_07200</name>
</gene>
<reference evidence="2" key="1">
    <citation type="journal article" date="2021" name="PeerJ">
        <title>Extensive microbial diversity within the chicken gut microbiome revealed by metagenomics and culture.</title>
        <authorList>
            <person name="Gilroy R."/>
            <person name="Ravi A."/>
            <person name="Getino M."/>
            <person name="Pursley I."/>
            <person name="Horton D.L."/>
            <person name="Alikhan N.F."/>
            <person name="Baker D."/>
            <person name="Gharbi K."/>
            <person name="Hall N."/>
            <person name="Watson M."/>
            <person name="Adriaenssens E.M."/>
            <person name="Foster-Nyarko E."/>
            <person name="Jarju S."/>
            <person name="Secka A."/>
            <person name="Antonio M."/>
            <person name="Oren A."/>
            <person name="Chaudhuri R.R."/>
            <person name="La Ragione R."/>
            <person name="Hildebrand F."/>
            <person name="Pallen M.J."/>
        </authorList>
    </citation>
    <scope>NUCLEOTIDE SEQUENCE</scope>
    <source>
        <strain evidence="2">150</strain>
    </source>
</reference>
<evidence type="ECO:0000259" key="1">
    <source>
        <dbReference type="PROSITE" id="PS50801"/>
    </source>
</evidence>
<dbReference type="Pfam" id="PF01740">
    <property type="entry name" value="STAS"/>
    <property type="match status" value="1"/>
</dbReference>
<dbReference type="SUPFAM" id="SSF52091">
    <property type="entry name" value="SpoIIaa-like"/>
    <property type="match status" value="1"/>
</dbReference>
<dbReference type="CDD" id="cd07041">
    <property type="entry name" value="STAS_RsbR_RsbS_like"/>
    <property type="match status" value="1"/>
</dbReference>
<dbReference type="AlphaFoldDB" id="A0A9E3ZTT2"/>
<dbReference type="InterPro" id="IPR051932">
    <property type="entry name" value="Bact_StressResp_Reg"/>
</dbReference>
<sequence length="270" mass="30566">MEEIMNVGKYLIHHAEKIGQDITSRILKQVDFTMTEEMLEKSIQKNKDFILFLGESLKVSKEIAAEDLIEWIKKSEDDEAARFTTSVKSFALSRSIYLESISQISIEQGISTVNAVKINNHISYLMDIYMMEKIYAYTAFRDTSMEERQKKINELGAPIVPILHGVAVLPLVGAIDYSRVQHLLNYVLPTIPDLQINHLIIDFSGILTIDEEIAQHIFSIHNVLELLGIHVLLTGIRPNLSIVIVKAGIDFTSFNTFGSVKQALESIEKF</sequence>
<dbReference type="EMBL" id="JAJJVO010000107">
    <property type="protein sequence ID" value="MCC9274062.1"/>
    <property type="molecule type" value="Genomic_DNA"/>
</dbReference>